<dbReference type="PANTHER" id="PTHR34504">
    <property type="entry name" value="ANTITOXIN HICB"/>
    <property type="match status" value="1"/>
</dbReference>
<reference evidence="2 3" key="1">
    <citation type="submission" date="2018-05" db="EMBL/GenBank/DDBJ databases">
        <title>A metagenomic window into the 2 km-deep terrestrial subsurface aquifer revealed taxonomically and functionally diverse microbial community comprising novel uncultured bacterial lineages.</title>
        <authorList>
            <person name="Kadnikov V.V."/>
            <person name="Mardanov A.V."/>
            <person name="Beletsky A.V."/>
            <person name="Banks D."/>
            <person name="Pimenov N.V."/>
            <person name="Frank Y.A."/>
            <person name="Karnachuk O.V."/>
            <person name="Ravin N.V."/>
        </authorList>
    </citation>
    <scope>NUCLEOTIDE SEQUENCE [LARGE SCALE GENOMIC DNA]</scope>
    <source>
        <strain evidence="2">BY5</strain>
    </source>
</reference>
<gene>
    <name evidence="2" type="ORF">OZSIB_0187</name>
</gene>
<dbReference type="InterPro" id="IPR035069">
    <property type="entry name" value="TTHA1013/TTHA0281-like"/>
</dbReference>
<accession>A0A367ZMR3</accession>
<name>A0A367ZMR3_9BACT</name>
<dbReference type="GO" id="GO:0006355">
    <property type="term" value="P:regulation of DNA-templated transcription"/>
    <property type="evidence" value="ECO:0007669"/>
    <property type="project" value="InterPro"/>
</dbReference>
<dbReference type="PANTHER" id="PTHR34504:SF2">
    <property type="entry name" value="UPF0150 PROTEIN SSL0259"/>
    <property type="match status" value="1"/>
</dbReference>
<evidence type="ECO:0000313" key="3">
    <source>
        <dbReference type="Proteomes" id="UP000252355"/>
    </source>
</evidence>
<proteinExistence type="predicted"/>
<dbReference type="Gene3D" id="3.30.160.250">
    <property type="match status" value="1"/>
</dbReference>
<organism evidence="2 3">
    <name type="scientific">Candidatus Ozemobacter sibiricus</name>
    <dbReference type="NCBI Taxonomy" id="2268124"/>
    <lineage>
        <taxon>Bacteria</taxon>
        <taxon>Candidatus Ozemobacteria</taxon>
        <taxon>Candidatus Ozemobacterales</taxon>
        <taxon>Candidatus Ozemobacteraceae</taxon>
        <taxon>Candidatus Ozemobacter</taxon>
    </lineage>
</organism>
<dbReference type="SUPFAM" id="SSF143100">
    <property type="entry name" value="TTHA1013/TTHA0281-like"/>
    <property type="match status" value="1"/>
</dbReference>
<sequence>MTIKKISPAQPPHPFEAYTRIISPLPPEEGGGFLVTFPDLPGCMADGDTEQEALTNGKDAFLAWVAARTDQGKTIPAPRTRPEDFITPEASGRLLARLPKSLHARLIERARQESVSINSLLLSFVAAGLAQK</sequence>
<dbReference type="InterPro" id="IPR051404">
    <property type="entry name" value="TA_system_antitoxin"/>
</dbReference>
<dbReference type="Pfam" id="PF15919">
    <property type="entry name" value="HicB_lk_antitox"/>
    <property type="match status" value="1"/>
</dbReference>
<evidence type="ECO:0000313" key="2">
    <source>
        <dbReference type="EMBL" id="RCK79316.1"/>
    </source>
</evidence>
<evidence type="ECO:0000259" key="1">
    <source>
        <dbReference type="Pfam" id="PF15919"/>
    </source>
</evidence>
<dbReference type="InterPro" id="IPR010985">
    <property type="entry name" value="Ribbon_hlx_hlx"/>
</dbReference>
<comment type="caution">
    <text evidence="2">The sequence shown here is derived from an EMBL/GenBank/DDBJ whole genome shotgun (WGS) entry which is preliminary data.</text>
</comment>
<dbReference type="InterPro" id="IPR031807">
    <property type="entry name" value="HicB-like"/>
</dbReference>
<feature type="domain" description="HicB-like antitoxin of toxin-antitoxin system" evidence="1">
    <location>
        <begin position="28"/>
        <end position="95"/>
    </location>
</feature>
<dbReference type="Proteomes" id="UP000252355">
    <property type="component" value="Unassembled WGS sequence"/>
</dbReference>
<protein>
    <recommendedName>
        <fullName evidence="1">HicB-like antitoxin of toxin-antitoxin system domain-containing protein</fullName>
    </recommendedName>
</protein>
<dbReference type="EMBL" id="QOQW01000014">
    <property type="protein sequence ID" value="RCK79316.1"/>
    <property type="molecule type" value="Genomic_DNA"/>
</dbReference>
<dbReference type="AlphaFoldDB" id="A0A367ZMR3"/>
<dbReference type="SUPFAM" id="SSF47598">
    <property type="entry name" value="Ribbon-helix-helix"/>
    <property type="match status" value="1"/>
</dbReference>